<accession>A0A5K7SC31</accession>
<protein>
    <submittedName>
        <fullName evidence="1">Glycosyltransferase</fullName>
    </submittedName>
</protein>
<reference evidence="1" key="1">
    <citation type="journal article" date="2020" name="Int. J. Syst. Evol. Microbiol.">
        <title>Aquipluma nitroreducens gen. nov. sp. nov., a novel facultatively anaerobic bacterium isolated from a freshwater lake.</title>
        <authorList>
            <person name="Watanabe M."/>
            <person name="Kojima H."/>
            <person name="Fukui M."/>
        </authorList>
    </citation>
    <scope>NUCLEOTIDE SEQUENCE</scope>
    <source>
        <strain evidence="1">MeG22</strain>
    </source>
</reference>
<dbReference type="AlphaFoldDB" id="A0A5K7SC31"/>
<name>A0A5K7SC31_9BACT</name>
<dbReference type="RefSeq" id="WP_318347423.1">
    <property type="nucleotide sequence ID" value="NZ_AP018694.1"/>
</dbReference>
<proteinExistence type="predicted"/>
<gene>
    <name evidence="1" type="ORF">AQPE_3325</name>
</gene>
<keyword evidence="2" id="KW-1185">Reference proteome</keyword>
<dbReference type="PANTHER" id="PTHR12526">
    <property type="entry name" value="GLYCOSYLTRANSFERASE"/>
    <property type="match status" value="1"/>
</dbReference>
<dbReference type="PANTHER" id="PTHR12526:SF630">
    <property type="entry name" value="GLYCOSYLTRANSFERASE"/>
    <property type="match status" value="1"/>
</dbReference>
<dbReference type="KEGG" id="anf:AQPE_3325"/>
<dbReference type="SUPFAM" id="SSF53756">
    <property type="entry name" value="UDP-Glycosyltransferase/glycogen phosphorylase"/>
    <property type="match status" value="1"/>
</dbReference>
<dbReference type="Pfam" id="PF13692">
    <property type="entry name" value="Glyco_trans_1_4"/>
    <property type="match status" value="1"/>
</dbReference>
<dbReference type="EMBL" id="AP018694">
    <property type="protein sequence ID" value="BBE19151.1"/>
    <property type="molecule type" value="Genomic_DNA"/>
</dbReference>
<evidence type="ECO:0000313" key="2">
    <source>
        <dbReference type="Proteomes" id="UP001193389"/>
    </source>
</evidence>
<dbReference type="CDD" id="cd03801">
    <property type="entry name" value="GT4_PimA-like"/>
    <property type="match status" value="1"/>
</dbReference>
<sequence>MRILQLMNKVPWPPKDGGAIACLNMTKGFSMLGHEVTVLSMNTSKHHIRIKDMPDDVKSKADFRLVEVPASINWLEATLNLLFSKLPYNAQRFISDEFSNELAKLLTEKTFDVIQLEGLYLCPYIPVIREYSKALIVYRAHNIEYEIWERTATLSDGFRSKYLRNLSKRIKRFEISYLNSYDLLVPITDRDGIILDKLGNTKPRHTSQTGIDFASLVPTARKLEFPSLFHIGALDWAPNQEGLIWFFNHCWPKIHQENPDLKFYLAGRNAPEWFERIIKLDGVVYLGEINDAYDFINSKAVMVVPLFSGSGMRIKIIEGMALGKPIVTTDIGTEGIPTESGKNILIANDADSFTEAINQLITDRSLSDRIGTNAIGFIQEKYDNLSQAEALVEFYKQQ</sequence>
<organism evidence="1 2">
    <name type="scientific">Aquipluma nitroreducens</name>
    <dbReference type="NCBI Taxonomy" id="2010828"/>
    <lineage>
        <taxon>Bacteria</taxon>
        <taxon>Pseudomonadati</taxon>
        <taxon>Bacteroidota</taxon>
        <taxon>Bacteroidia</taxon>
        <taxon>Marinilabiliales</taxon>
        <taxon>Prolixibacteraceae</taxon>
        <taxon>Aquipluma</taxon>
    </lineage>
</organism>
<dbReference type="Proteomes" id="UP001193389">
    <property type="component" value="Chromosome"/>
</dbReference>
<dbReference type="Gene3D" id="3.40.50.2000">
    <property type="entry name" value="Glycogen Phosphorylase B"/>
    <property type="match status" value="2"/>
</dbReference>
<evidence type="ECO:0000313" key="1">
    <source>
        <dbReference type="EMBL" id="BBE19151.1"/>
    </source>
</evidence>